<dbReference type="AlphaFoldDB" id="E0Y0X2"/>
<dbReference type="PANTHER" id="PTHR47816:SF4">
    <property type="entry name" value="RIBOSOMAL RNA SMALL SUBUNIT METHYLTRANSFERASE C"/>
    <property type="match status" value="1"/>
</dbReference>
<keyword evidence="4" id="KW-0808">Transferase</keyword>
<evidence type="ECO:0000256" key="1">
    <source>
        <dbReference type="ARBA" id="ARBA00022490"/>
    </source>
</evidence>
<evidence type="ECO:0000256" key="2">
    <source>
        <dbReference type="ARBA" id="ARBA00022552"/>
    </source>
</evidence>
<dbReference type="GO" id="GO:0008170">
    <property type="term" value="F:N-methyltransferase activity"/>
    <property type="evidence" value="ECO:0007669"/>
    <property type="project" value="UniProtKB-ARBA"/>
</dbReference>
<evidence type="ECO:0000256" key="3">
    <source>
        <dbReference type="ARBA" id="ARBA00022603"/>
    </source>
</evidence>
<keyword evidence="5" id="KW-0949">S-adenosyl-L-methionine</keyword>
<reference evidence="7" key="1">
    <citation type="journal article" date="2011" name="Environ. Microbiol.">
        <title>Time-series analyses of Monterey Bay coastal microbial picoplankton using a 'genome proxy' microarray.</title>
        <authorList>
            <person name="Rich V.I."/>
            <person name="Pham V.D."/>
            <person name="Eppley J."/>
            <person name="Shi Y."/>
            <person name="DeLong E.F."/>
        </authorList>
    </citation>
    <scope>NUCLEOTIDE SEQUENCE</scope>
</reference>
<feature type="domain" description="Methyltransferase small" evidence="6">
    <location>
        <begin position="2"/>
        <end position="105"/>
    </location>
</feature>
<proteinExistence type="predicted"/>
<dbReference type="Pfam" id="PF05175">
    <property type="entry name" value="MTS"/>
    <property type="match status" value="1"/>
</dbReference>
<evidence type="ECO:0000313" key="7">
    <source>
        <dbReference type="EMBL" id="ADI20313.1"/>
    </source>
</evidence>
<evidence type="ECO:0000256" key="4">
    <source>
        <dbReference type="ARBA" id="ARBA00022679"/>
    </source>
</evidence>
<keyword evidence="3 7" id="KW-0489">Methyltransferase</keyword>
<keyword evidence="1" id="KW-0963">Cytoplasm</keyword>
<accession>E0Y0X2</accession>
<dbReference type="Gene3D" id="3.40.50.150">
    <property type="entry name" value="Vaccinia Virus protein VP39"/>
    <property type="match status" value="1"/>
</dbReference>
<dbReference type="InterPro" id="IPR046977">
    <property type="entry name" value="RsmC/RlmG"/>
</dbReference>
<sequence length="116" mass="13456">MEADWNALHCAKLNINDSRAKFEWTDATQHKNVKYDFIIMNPPFHQTRKAEPDIGKSFIIQASELLTPKGQLWMVANRQLAYETTLDTCFTSVNSITETPQFKVINALRPKKQIFR</sequence>
<dbReference type="GO" id="GO:0006364">
    <property type="term" value="P:rRNA processing"/>
    <property type="evidence" value="ECO:0007669"/>
    <property type="project" value="UniProtKB-KW"/>
</dbReference>
<dbReference type="EMBL" id="GU474940">
    <property type="protein sequence ID" value="ADI20313.1"/>
    <property type="molecule type" value="Genomic_DNA"/>
</dbReference>
<dbReference type="InterPro" id="IPR029063">
    <property type="entry name" value="SAM-dependent_MTases_sf"/>
</dbReference>
<dbReference type="InterPro" id="IPR007848">
    <property type="entry name" value="Small_mtfrase_dom"/>
</dbReference>
<keyword evidence="2" id="KW-0698">rRNA processing</keyword>
<dbReference type="PROSITE" id="PS00092">
    <property type="entry name" value="N6_MTASE"/>
    <property type="match status" value="1"/>
</dbReference>
<dbReference type="InterPro" id="IPR002052">
    <property type="entry name" value="DNA_methylase_N6_adenine_CS"/>
</dbReference>
<evidence type="ECO:0000259" key="6">
    <source>
        <dbReference type="Pfam" id="PF05175"/>
    </source>
</evidence>
<name>E0Y0X2_9PROT</name>
<dbReference type="PANTHER" id="PTHR47816">
    <property type="entry name" value="RIBOSOMAL RNA SMALL SUBUNIT METHYLTRANSFERASE C"/>
    <property type="match status" value="1"/>
</dbReference>
<dbReference type="SUPFAM" id="SSF53335">
    <property type="entry name" value="S-adenosyl-L-methionine-dependent methyltransferases"/>
    <property type="match status" value="1"/>
</dbReference>
<organism evidence="7">
    <name type="scientific">uncultured alpha proteobacterium EB080_L27A02</name>
    <dbReference type="NCBI Taxonomy" id="710796"/>
    <lineage>
        <taxon>Bacteria</taxon>
        <taxon>Pseudomonadati</taxon>
        <taxon>Pseudomonadota</taxon>
        <taxon>Alphaproteobacteria</taxon>
        <taxon>environmental samples</taxon>
    </lineage>
</organism>
<dbReference type="GO" id="GO:0032259">
    <property type="term" value="P:methylation"/>
    <property type="evidence" value="ECO:0007669"/>
    <property type="project" value="UniProtKB-KW"/>
</dbReference>
<protein>
    <submittedName>
        <fullName evidence="7">16S RNA g1207 methylase rsmC</fullName>
    </submittedName>
</protein>
<evidence type="ECO:0000256" key="5">
    <source>
        <dbReference type="ARBA" id="ARBA00022691"/>
    </source>
</evidence>
<dbReference type="GO" id="GO:0003676">
    <property type="term" value="F:nucleic acid binding"/>
    <property type="evidence" value="ECO:0007669"/>
    <property type="project" value="InterPro"/>
</dbReference>
<dbReference type="GO" id="GO:0008757">
    <property type="term" value="F:S-adenosylmethionine-dependent methyltransferase activity"/>
    <property type="evidence" value="ECO:0007669"/>
    <property type="project" value="InterPro"/>
</dbReference>